<dbReference type="EMBL" id="CP012669">
    <property type="protein sequence ID" value="ALE16853.1"/>
    <property type="molecule type" value="Genomic_DNA"/>
</dbReference>
<dbReference type="PATRIC" id="fig|361183.4.peg.1534"/>
<keyword evidence="1" id="KW-1133">Transmembrane helix</keyword>
<keyword evidence="1" id="KW-0812">Transmembrane</keyword>
<feature type="transmembrane region" description="Helical" evidence="1">
    <location>
        <begin position="20"/>
        <end position="38"/>
    </location>
</feature>
<dbReference type="STRING" id="361183.AMC99_01561"/>
<gene>
    <name evidence="2" type="ORF">AMC99_01561</name>
</gene>
<evidence type="ECO:0000313" key="2">
    <source>
        <dbReference type="EMBL" id="ALE16853.1"/>
    </source>
</evidence>
<sequence>MTFIKNFARDESGASAAEYALILAIVGAAIGGAALALGTEVDRAIDAATADVKACNDGDTTACVAT</sequence>
<keyword evidence="1" id="KW-0472">Membrane</keyword>
<name>A0A0M4M4S2_9SPHN</name>
<proteinExistence type="predicted"/>
<dbReference type="Proteomes" id="UP000057938">
    <property type="component" value="Chromosome"/>
</dbReference>
<reference evidence="2 3" key="1">
    <citation type="submission" date="2015-09" db="EMBL/GenBank/DDBJ databases">
        <title>Complete genome sequence of a benzo[a]pyrene-degrading bacterium Altererythrobacter epoxidivorans CGMCC 1.7731T.</title>
        <authorList>
            <person name="Li Z."/>
            <person name="Cheng H."/>
            <person name="Huo Y."/>
            <person name="Xu X."/>
        </authorList>
    </citation>
    <scope>NUCLEOTIDE SEQUENCE [LARGE SCALE GENOMIC DNA]</scope>
    <source>
        <strain evidence="2 3">CGMCC 1.7731</strain>
    </source>
</reference>
<protein>
    <recommendedName>
        <fullName evidence="4">Flp pilus assembly protein, pilin Flp</fullName>
    </recommendedName>
</protein>
<dbReference type="AlphaFoldDB" id="A0A0M4M4S2"/>
<evidence type="ECO:0000256" key="1">
    <source>
        <dbReference type="SAM" id="Phobius"/>
    </source>
</evidence>
<keyword evidence="3" id="KW-1185">Reference proteome</keyword>
<dbReference type="KEGG" id="aep:AMC99_01561"/>
<accession>A0A0M4M4S2</accession>
<evidence type="ECO:0008006" key="4">
    <source>
        <dbReference type="Google" id="ProtNLM"/>
    </source>
</evidence>
<organism evidence="2 3">
    <name type="scientific">Altererythrobacter epoxidivorans</name>
    <dbReference type="NCBI Taxonomy" id="361183"/>
    <lineage>
        <taxon>Bacteria</taxon>
        <taxon>Pseudomonadati</taxon>
        <taxon>Pseudomonadota</taxon>
        <taxon>Alphaproteobacteria</taxon>
        <taxon>Sphingomonadales</taxon>
        <taxon>Erythrobacteraceae</taxon>
        <taxon>Altererythrobacter</taxon>
    </lineage>
</organism>
<evidence type="ECO:0000313" key="3">
    <source>
        <dbReference type="Proteomes" id="UP000057938"/>
    </source>
</evidence>